<feature type="transmembrane region" description="Helical" evidence="2">
    <location>
        <begin position="120"/>
        <end position="144"/>
    </location>
</feature>
<sequence>MALAALAQRLYKHRARRTGFLLLIGIIGVALFYGDSIITPAVSVLSAVEGLQVAAPGVAHLTVLIAAVILTALFAVQRFGTGPVGKLFGPVMLLWFAVLALAGLVMVVQHPSVLQGLSPTWAVVFVVAHPGIAFIAMGAVVLVITGAEALYADMGHFGRSPIRRAWFFVVFPALTLNYLGQASLVLHDPKARSDPFLLLFPDFLRLPVVILATVATIIASQAVITGAFSLSRQAVQLGLLPPSRCARRRSTRAARSTFRW</sequence>
<evidence type="ECO:0000259" key="3">
    <source>
        <dbReference type="Pfam" id="PF02705"/>
    </source>
</evidence>
<name>A0ABN6XL78_9MICO</name>
<feature type="transmembrane region" description="Helical" evidence="2">
    <location>
        <begin position="54"/>
        <end position="75"/>
    </location>
</feature>
<feature type="transmembrane region" description="Helical" evidence="2">
    <location>
        <begin position="165"/>
        <end position="186"/>
    </location>
</feature>
<accession>A0ABN6XL78</accession>
<evidence type="ECO:0000256" key="2">
    <source>
        <dbReference type="SAM" id="Phobius"/>
    </source>
</evidence>
<dbReference type="EMBL" id="AP027731">
    <property type="protein sequence ID" value="BDZ45626.1"/>
    <property type="molecule type" value="Genomic_DNA"/>
</dbReference>
<protein>
    <recommendedName>
        <fullName evidence="3">K+ potassium transporter integral membrane domain-containing protein</fullName>
    </recommendedName>
</protein>
<reference evidence="5" key="1">
    <citation type="journal article" date="2019" name="Int. J. Syst. Evol. Microbiol.">
        <title>The Global Catalogue of Microorganisms (GCM) 10K type strain sequencing project: providing services to taxonomists for standard genome sequencing and annotation.</title>
        <authorList>
            <consortium name="The Broad Institute Genomics Platform"/>
            <consortium name="The Broad Institute Genome Sequencing Center for Infectious Disease"/>
            <person name="Wu L."/>
            <person name="Ma J."/>
        </authorList>
    </citation>
    <scope>NUCLEOTIDE SEQUENCE [LARGE SCALE GENOMIC DNA]</scope>
    <source>
        <strain evidence="5">NBRC 108725</strain>
    </source>
</reference>
<dbReference type="InterPro" id="IPR053951">
    <property type="entry name" value="K_trans_N"/>
</dbReference>
<keyword evidence="5" id="KW-1185">Reference proteome</keyword>
<feature type="transmembrane region" description="Helical" evidence="2">
    <location>
        <begin position="206"/>
        <end position="230"/>
    </location>
</feature>
<proteinExistence type="inferred from homology"/>
<dbReference type="PANTHER" id="PTHR30540:SF79">
    <property type="entry name" value="LOW AFFINITY POTASSIUM TRANSPORT SYSTEM PROTEIN KUP"/>
    <property type="match status" value="1"/>
</dbReference>
<dbReference type="PANTHER" id="PTHR30540">
    <property type="entry name" value="OSMOTIC STRESS POTASSIUM TRANSPORTER"/>
    <property type="match status" value="1"/>
</dbReference>
<dbReference type="Proteomes" id="UP001321498">
    <property type="component" value="Chromosome"/>
</dbReference>
<comment type="similarity">
    <text evidence="1">Belongs to the HAK/KUP transporter (TC 2.A.72) family.</text>
</comment>
<feature type="domain" description="K+ potassium transporter integral membrane" evidence="3">
    <location>
        <begin position="1"/>
        <end position="245"/>
    </location>
</feature>
<gene>
    <name evidence="4" type="ORF">GCM10025866_15350</name>
</gene>
<keyword evidence="2" id="KW-0812">Transmembrane</keyword>
<feature type="transmembrane region" description="Helical" evidence="2">
    <location>
        <begin position="87"/>
        <end position="108"/>
    </location>
</feature>
<evidence type="ECO:0000256" key="1">
    <source>
        <dbReference type="ARBA" id="ARBA00007019"/>
    </source>
</evidence>
<organism evidence="4 5">
    <name type="scientific">Naasia aerilata</name>
    <dbReference type="NCBI Taxonomy" id="1162966"/>
    <lineage>
        <taxon>Bacteria</taxon>
        <taxon>Bacillati</taxon>
        <taxon>Actinomycetota</taxon>
        <taxon>Actinomycetes</taxon>
        <taxon>Micrococcales</taxon>
        <taxon>Microbacteriaceae</taxon>
        <taxon>Naasia</taxon>
    </lineage>
</organism>
<keyword evidence="2" id="KW-1133">Transmembrane helix</keyword>
<keyword evidence="2" id="KW-0472">Membrane</keyword>
<dbReference type="Pfam" id="PF02705">
    <property type="entry name" value="K_trans"/>
    <property type="match status" value="1"/>
</dbReference>
<feature type="transmembrane region" description="Helical" evidence="2">
    <location>
        <begin position="20"/>
        <end position="42"/>
    </location>
</feature>
<dbReference type="InterPro" id="IPR003855">
    <property type="entry name" value="K+_transporter"/>
</dbReference>
<evidence type="ECO:0000313" key="5">
    <source>
        <dbReference type="Proteomes" id="UP001321498"/>
    </source>
</evidence>
<evidence type="ECO:0000313" key="4">
    <source>
        <dbReference type="EMBL" id="BDZ45626.1"/>
    </source>
</evidence>